<evidence type="ECO:0000313" key="7">
    <source>
        <dbReference type="Proteomes" id="UP000305709"/>
    </source>
</evidence>
<keyword evidence="4" id="KW-0067">ATP-binding</keyword>
<dbReference type="Pfam" id="PF02733">
    <property type="entry name" value="Dak1"/>
    <property type="match status" value="1"/>
</dbReference>
<organism evidence="6 7">
    <name type="scientific">Rubellimicrobium roseum</name>
    <dbReference type="NCBI Taxonomy" id="687525"/>
    <lineage>
        <taxon>Bacteria</taxon>
        <taxon>Pseudomonadati</taxon>
        <taxon>Pseudomonadota</taxon>
        <taxon>Alphaproteobacteria</taxon>
        <taxon>Rhodobacterales</taxon>
        <taxon>Roseobacteraceae</taxon>
        <taxon>Rubellimicrobium</taxon>
    </lineage>
</organism>
<accession>A0A5C4N702</accession>
<dbReference type="FunFam" id="3.40.50.10440:FF:000001">
    <property type="entry name" value="Dihydroxyacetone kinase, DhaK subunit"/>
    <property type="match status" value="1"/>
</dbReference>
<dbReference type="Gene3D" id="3.40.50.10440">
    <property type="entry name" value="Dihydroxyacetone kinase, domain 1"/>
    <property type="match status" value="1"/>
</dbReference>
<keyword evidence="7" id="KW-1185">Reference proteome</keyword>
<name>A0A5C4N702_9RHOB</name>
<dbReference type="GO" id="GO:0005829">
    <property type="term" value="C:cytosol"/>
    <property type="evidence" value="ECO:0007669"/>
    <property type="project" value="TreeGrafter"/>
</dbReference>
<keyword evidence="2" id="KW-0547">Nucleotide-binding</keyword>
<dbReference type="GO" id="GO:0047324">
    <property type="term" value="F:phosphoenolpyruvate-glycerone phosphotransferase activity"/>
    <property type="evidence" value="ECO:0007669"/>
    <property type="project" value="UniProtKB-EC"/>
</dbReference>
<feature type="domain" description="DhaK" evidence="5">
    <location>
        <begin position="7"/>
        <end position="330"/>
    </location>
</feature>
<sequence length="333" mass="35138">MKKILNTPADYVDEMLDGLVAAYPEFYRLHGDSHRVVARAQAGRAGKVGIVSGGGSGHLPIFTGYVGTGLLDACAIGDVFASPSSEQMADAIRAADQGAGVLRLYGNYGGDVMNFDMAGDLVEFDDIRCTTVLLADDVASAAPEEREKRRGVAGMVYAFKIAGAAAEAGQDLDAVTRVAQKAADAVRSVGAALSSCTVPQAGRPTFDIAEDEMEMGMGIHGEPGVWRNKLRPADAIAGEMMDRLLADMPVGQGDRVSVLVNSLGATPPEELYILYRVVKARLEGAGASIVMPLVGRYATSMEMAGVSFTLLKLDEELEGLLRAPCDCAFWRVG</sequence>
<protein>
    <submittedName>
        <fullName evidence="6">Dihydroxyacetone kinase subunit DhaK</fullName>
        <ecNumber evidence="6">2.7.1.121</ecNumber>
    </submittedName>
</protein>
<proteinExistence type="predicted"/>
<dbReference type="RefSeq" id="WP_139083668.1">
    <property type="nucleotide sequence ID" value="NZ_VDFV01000066.1"/>
</dbReference>
<dbReference type="Proteomes" id="UP000305709">
    <property type="component" value="Unassembled WGS sequence"/>
</dbReference>
<dbReference type="GO" id="GO:0004371">
    <property type="term" value="F:glycerone kinase activity"/>
    <property type="evidence" value="ECO:0007669"/>
    <property type="project" value="InterPro"/>
</dbReference>
<keyword evidence="3 6" id="KW-0418">Kinase</keyword>
<evidence type="ECO:0000256" key="3">
    <source>
        <dbReference type="ARBA" id="ARBA00022777"/>
    </source>
</evidence>
<dbReference type="PANTHER" id="PTHR28629:SF4">
    <property type="entry name" value="TRIOKINASE_FMN CYCLASE"/>
    <property type="match status" value="1"/>
</dbReference>
<dbReference type="InterPro" id="IPR004006">
    <property type="entry name" value="DhaK_dom"/>
</dbReference>
<gene>
    <name evidence="6" type="primary">dhaK</name>
    <name evidence="6" type="ORF">FHG71_21085</name>
</gene>
<evidence type="ECO:0000256" key="2">
    <source>
        <dbReference type="ARBA" id="ARBA00022741"/>
    </source>
</evidence>
<keyword evidence="1 6" id="KW-0808">Transferase</keyword>
<dbReference type="InterPro" id="IPR050861">
    <property type="entry name" value="Dihydroxyacetone_Kinase"/>
</dbReference>
<comment type="caution">
    <text evidence="6">The sequence shown here is derived from an EMBL/GenBank/DDBJ whole genome shotgun (WGS) entry which is preliminary data.</text>
</comment>
<evidence type="ECO:0000256" key="1">
    <source>
        <dbReference type="ARBA" id="ARBA00022679"/>
    </source>
</evidence>
<evidence type="ECO:0000256" key="4">
    <source>
        <dbReference type="ARBA" id="ARBA00022840"/>
    </source>
</evidence>
<dbReference type="GO" id="GO:0005524">
    <property type="term" value="F:ATP binding"/>
    <property type="evidence" value="ECO:0007669"/>
    <property type="project" value="UniProtKB-KW"/>
</dbReference>
<dbReference type="SUPFAM" id="SSF82549">
    <property type="entry name" value="DAK1/DegV-like"/>
    <property type="match status" value="1"/>
</dbReference>
<evidence type="ECO:0000259" key="5">
    <source>
        <dbReference type="PROSITE" id="PS51481"/>
    </source>
</evidence>
<dbReference type="EMBL" id="VDFV01000066">
    <property type="protein sequence ID" value="TNC61511.1"/>
    <property type="molecule type" value="Genomic_DNA"/>
</dbReference>
<dbReference type="Gene3D" id="3.30.1180.20">
    <property type="entry name" value="Dihydroxyacetone kinase, domain 2"/>
    <property type="match status" value="1"/>
</dbReference>
<dbReference type="FunFam" id="3.30.1180.20:FF:000001">
    <property type="entry name" value="Dihydroxyacetone kinase 1"/>
    <property type="match status" value="1"/>
</dbReference>
<reference evidence="6 7" key="1">
    <citation type="submission" date="2019-06" db="EMBL/GenBank/DDBJ databases">
        <authorList>
            <person name="Jiang L."/>
        </authorList>
    </citation>
    <scope>NUCLEOTIDE SEQUENCE [LARGE SCALE GENOMIC DNA]</scope>
    <source>
        <strain evidence="6 7">YIM 48858</strain>
    </source>
</reference>
<dbReference type="GO" id="GO:0019563">
    <property type="term" value="P:glycerol catabolic process"/>
    <property type="evidence" value="ECO:0007669"/>
    <property type="project" value="TreeGrafter"/>
</dbReference>
<dbReference type="AlphaFoldDB" id="A0A5C4N702"/>
<dbReference type="PANTHER" id="PTHR28629">
    <property type="entry name" value="TRIOKINASE/FMN CYCLASE"/>
    <property type="match status" value="1"/>
</dbReference>
<dbReference type="EC" id="2.7.1.121" evidence="6"/>
<evidence type="ECO:0000313" key="6">
    <source>
        <dbReference type="EMBL" id="TNC61511.1"/>
    </source>
</evidence>
<dbReference type="PROSITE" id="PS51481">
    <property type="entry name" value="DHAK"/>
    <property type="match status" value="1"/>
</dbReference>
<dbReference type="OrthoDB" id="9806345at2"/>